<dbReference type="SUPFAM" id="SSF50891">
    <property type="entry name" value="Cyclophilin-like"/>
    <property type="match status" value="1"/>
</dbReference>
<reference evidence="2 3" key="1">
    <citation type="submission" date="2021-05" db="EMBL/GenBank/DDBJ databases">
        <title>Genome Assembly of Synthetic Allotetraploid Brassica napus Reveals Homoeologous Exchanges between Subgenomes.</title>
        <authorList>
            <person name="Davis J.T."/>
        </authorList>
    </citation>
    <scope>NUCLEOTIDE SEQUENCE [LARGE SCALE GENOMIC DNA]</scope>
    <source>
        <strain evidence="3">cv. Da-Ae</strain>
        <tissue evidence="2">Seedling</tissue>
    </source>
</reference>
<feature type="domain" description="PPIase cyclophilin-type" evidence="1">
    <location>
        <begin position="7"/>
        <end position="54"/>
    </location>
</feature>
<evidence type="ECO:0000313" key="3">
    <source>
        <dbReference type="Proteomes" id="UP000824890"/>
    </source>
</evidence>
<dbReference type="Pfam" id="PF00160">
    <property type="entry name" value="Pro_isomerase"/>
    <property type="match status" value="1"/>
</dbReference>
<accession>A0ABQ8AWK4</accession>
<evidence type="ECO:0000313" key="2">
    <source>
        <dbReference type="EMBL" id="KAH0896853.1"/>
    </source>
</evidence>
<feature type="non-terminal residue" evidence="2">
    <location>
        <position position="105"/>
    </location>
</feature>
<organism evidence="2 3">
    <name type="scientific">Brassica napus</name>
    <name type="common">Rape</name>
    <dbReference type="NCBI Taxonomy" id="3708"/>
    <lineage>
        <taxon>Eukaryota</taxon>
        <taxon>Viridiplantae</taxon>
        <taxon>Streptophyta</taxon>
        <taxon>Embryophyta</taxon>
        <taxon>Tracheophyta</taxon>
        <taxon>Spermatophyta</taxon>
        <taxon>Magnoliopsida</taxon>
        <taxon>eudicotyledons</taxon>
        <taxon>Gunneridae</taxon>
        <taxon>Pentapetalae</taxon>
        <taxon>rosids</taxon>
        <taxon>malvids</taxon>
        <taxon>Brassicales</taxon>
        <taxon>Brassicaceae</taxon>
        <taxon>Brassiceae</taxon>
        <taxon>Brassica</taxon>
    </lineage>
</organism>
<dbReference type="Gene3D" id="2.40.100.10">
    <property type="entry name" value="Cyclophilin-like"/>
    <property type="match status" value="1"/>
</dbReference>
<proteinExistence type="predicted"/>
<dbReference type="InterPro" id="IPR029000">
    <property type="entry name" value="Cyclophilin-like_dom_sf"/>
</dbReference>
<comment type="caution">
    <text evidence="2">The sequence shown here is derived from an EMBL/GenBank/DDBJ whole genome shotgun (WGS) entry which is preliminary data.</text>
</comment>
<evidence type="ECO:0000259" key="1">
    <source>
        <dbReference type="Pfam" id="PF00160"/>
    </source>
</evidence>
<name>A0ABQ8AWK4_BRANA</name>
<dbReference type="Proteomes" id="UP000824890">
    <property type="component" value="Unassembled WGS sequence"/>
</dbReference>
<sequence>MHEEARPDPGILSMGNHVGQPNRSQYLLHTKEAPDYDEEPPHVAFGQVVTLSMVVYGQIFSRLRAAQLKMRETEIAHAKQKIAYESEYERAEALRRWPWLRSRVL</sequence>
<dbReference type="EMBL" id="JAGKQM010000012">
    <property type="protein sequence ID" value="KAH0896853.1"/>
    <property type="molecule type" value="Genomic_DNA"/>
</dbReference>
<gene>
    <name evidence="2" type="ORF">HID58_046421</name>
</gene>
<keyword evidence="3" id="KW-1185">Reference proteome</keyword>
<dbReference type="InterPro" id="IPR002130">
    <property type="entry name" value="Cyclophilin-type_PPIase_dom"/>
</dbReference>
<protein>
    <recommendedName>
        <fullName evidence="1">PPIase cyclophilin-type domain-containing protein</fullName>
    </recommendedName>
</protein>